<evidence type="ECO:0000313" key="8">
    <source>
        <dbReference type="Proteomes" id="UP000242474"/>
    </source>
</evidence>
<reference evidence="7 8" key="1">
    <citation type="journal article" date="2015" name="Genome Biol. Evol.">
        <title>Phylogenomic analyses indicate that early fungi evolved digesting cell walls of algal ancestors of land plants.</title>
        <authorList>
            <person name="Chang Y."/>
            <person name="Wang S."/>
            <person name="Sekimoto S."/>
            <person name="Aerts A.L."/>
            <person name="Choi C."/>
            <person name="Clum A."/>
            <person name="LaButti K.M."/>
            <person name="Lindquist E.A."/>
            <person name="Yee Ngan C."/>
            <person name="Ohm R.A."/>
            <person name="Salamov A.A."/>
            <person name="Grigoriev I.V."/>
            <person name="Spatafora J.W."/>
            <person name="Berbee M.L."/>
        </authorList>
    </citation>
    <scope>NUCLEOTIDE SEQUENCE [LARGE SCALE GENOMIC DNA]</scope>
    <source>
        <strain evidence="7 8">NRRL 1564</strain>
    </source>
</reference>
<dbReference type="OrthoDB" id="691673at2759"/>
<dbReference type="AlphaFoldDB" id="A0A2G5B1Q3"/>
<keyword evidence="8" id="KW-1185">Reference proteome</keyword>
<keyword evidence="4 7" id="KW-0808">Transferase</keyword>
<sequence length="351" mass="38799">TMSMINMAGGVPHPSMFPLMQVQARIRAPSGYSDDQDGVLVLDKSKHSSSAESLDELLQYNDGRGMGSYCRFLRKHTQMAHCPLYADWDVIASCGSTDAIGKVFSLFCQPGDSIIVEQWSFPGALSNLSTSGVKPVAVAMDSEGMLPEELDSVCTSWTGERPLRAMYIVPTGQNPTGATMSLARRNAIYTVAQKHNLAIIEDDPYYFLQLGPLATEQGNMYNQPQSGKQELVPSLLSLDVDGRVIRLDSFSKILAPNLRCGWITAPTYLLDRLQILNESSILQPSGLTQGVLAKMLSETWGLEGWSAHLRDLRAEYTQRRNLFVQLARKHLCGLVEFDVPTAGMFLWMKVD</sequence>
<accession>A0A2G5B1Q3</accession>
<keyword evidence="3" id="KW-0032">Aminotransferase</keyword>
<feature type="non-terminal residue" evidence="7">
    <location>
        <position position="351"/>
    </location>
</feature>
<evidence type="ECO:0000313" key="7">
    <source>
        <dbReference type="EMBL" id="PIA12934.1"/>
    </source>
</evidence>
<dbReference type="SUPFAM" id="SSF53383">
    <property type="entry name" value="PLP-dependent transferases"/>
    <property type="match status" value="1"/>
</dbReference>
<dbReference type="Proteomes" id="UP000242474">
    <property type="component" value="Unassembled WGS sequence"/>
</dbReference>
<feature type="non-terminal residue" evidence="7">
    <location>
        <position position="1"/>
    </location>
</feature>
<comment type="cofactor">
    <cofactor evidence="1">
        <name>pyridoxal 5'-phosphate</name>
        <dbReference type="ChEBI" id="CHEBI:597326"/>
    </cofactor>
</comment>
<dbReference type="InterPro" id="IPR015424">
    <property type="entry name" value="PyrdxlP-dep_Trfase"/>
</dbReference>
<dbReference type="STRING" id="763665.A0A2G5B1Q3"/>
<dbReference type="CDD" id="cd00609">
    <property type="entry name" value="AAT_like"/>
    <property type="match status" value="1"/>
</dbReference>
<evidence type="ECO:0000256" key="3">
    <source>
        <dbReference type="ARBA" id="ARBA00022576"/>
    </source>
</evidence>
<gene>
    <name evidence="7" type="ORF">COEREDRAFT_35589</name>
</gene>
<evidence type="ECO:0000256" key="1">
    <source>
        <dbReference type="ARBA" id="ARBA00001933"/>
    </source>
</evidence>
<comment type="similarity">
    <text evidence="2">Belongs to the class-I pyridoxal-phosphate-dependent aminotransferase family.</text>
</comment>
<evidence type="ECO:0000256" key="2">
    <source>
        <dbReference type="ARBA" id="ARBA00007441"/>
    </source>
</evidence>
<proteinExistence type="inferred from homology"/>
<dbReference type="PANTHER" id="PTHR42790:SF19">
    <property type="entry name" value="KYNURENINE_ALPHA-AMINOADIPATE AMINOTRANSFERASE, MITOCHONDRIAL"/>
    <property type="match status" value="1"/>
</dbReference>
<protein>
    <submittedName>
        <fullName evidence="7">PLP-dependent transferase</fullName>
    </submittedName>
</protein>
<dbReference type="Gene3D" id="3.40.640.10">
    <property type="entry name" value="Type I PLP-dependent aspartate aminotransferase-like (Major domain)"/>
    <property type="match status" value="1"/>
</dbReference>
<dbReference type="PANTHER" id="PTHR42790">
    <property type="entry name" value="AMINOTRANSFERASE"/>
    <property type="match status" value="1"/>
</dbReference>
<dbReference type="Pfam" id="PF00155">
    <property type="entry name" value="Aminotran_1_2"/>
    <property type="match status" value="1"/>
</dbReference>
<dbReference type="InterPro" id="IPR004839">
    <property type="entry name" value="Aminotransferase_I/II_large"/>
</dbReference>
<organism evidence="7 8">
    <name type="scientific">Coemansia reversa (strain ATCC 12441 / NRRL 1564)</name>
    <dbReference type="NCBI Taxonomy" id="763665"/>
    <lineage>
        <taxon>Eukaryota</taxon>
        <taxon>Fungi</taxon>
        <taxon>Fungi incertae sedis</taxon>
        <taxon>Zoopagomycota</taxon>
        <taxon>Kickxellomycotina</taxon>
        <taxon>Kickxellomycetes</taxon>
        <taxon>Kickxellales</taxon>
        <taxon>Kickxellaceae</taxon>
        <taxon>Coemansia</taxon>
    </lineage>
</organism>
<evidence type="ECO:0000256" key="4">
    <source>
        <dbReference type="ARBA" id="ARBA00022679"/>
    </source>
</evidence>
<dbReference type="GO" id="GO:0008483">
    <property type="term" value="F:transaminase activity"/>
    <property type="evidence" value="ECO:0007669"/>
    <property type="project" value="UniProtKB-KW"/>
</dbReference>
<dbReference type="SMR" id="A0A2G5B1Q3"/>
<feature type="domain" description="Aminotransferase class I/classII large" evidence="6">
    <location>
        <begin position="72"/>
        <end position="350"/>
    </location>
</feature>
<dbReference type="GO" id="GO:0030170">
    <property type="term" value="F:pyridoxal phosphate binding"/>
    <property type="evidence" value="ECO:0007669"/>
    <property type="project" value="InterPro"/>
</dbReference>
<evidence type="ECO:0000256" key="5">
    <source>
        <dbReference type="ARBA" id="ARBA00022898"/>
    </source>
</evidence>
<dbReference type="InterPro" id="IPR050859">
    <property type="entry name" value="Class-I_PLP-dep_aminotransf"/>
</dbReference>
<name>A0A2G5B1Q3_COERN</name>
<evidence type="ECO:0000259" key="6">
    <source>
        <dbReference type="Pfam" id="PF00155"/>
    </source>
</evidence>
<dbReference type="GO" id="GO:1901605">
    <property type="term" value="P:alpha-amino acid metabolic process"/>
    <property type="evidence" value="ECO:0007669"/>
    <property type="project" value="TreeGrafter"/>
</dbReference>
<dbReference type="EMBL" id="KZ303555">
    <property type="protein sequence ID" value="PIA12934.1"/>
    <property type="molecule type" value="Genomic_DNA"/>
</dbReference>
<dbReference type="InterPro" id="IPR015421">
    <property type="entry name" value="PyrdxlP-dep_Trfase_major"/>
</dbReference>
<keyword evidence="5" id="KW-0663">Pyridoxal phosphate</keyword>